<evidence type="ECO:0000256" key="1">
    <source>
        <dbReference type="SAM" id="MobiDB-lite"/>
    </source>
</evidence>
<name>A0A8J3KUM0_9ACTN</name>
<protein>
    <submittedName>
        <fullName evidence="3">Uncharacterized protein</fullName>
    </submittedName>
</protein>
<proteinExistence type="predicted"/>
<feature type="transmembrane region" description="Helical" evidence="2">
    <location>
        <begin position="73"/>
        <end position="89"/>
    </location>
</feature>
<dbReference type="Proteomes" id="UP000659904">
    <property type="component" value="Unassembled WGS sequence"/>
</dbReference>
<keyword evidence="2" id="KW-0812">Transmembrane</keyword>
<sequence>MTLWQRFTAWRRSRPFWGGLLAALAGVEIIASTKMTLDGATLSVGINGFQALLIPLMLVLAGLLAWFTPAQRMFYGLIAVFVAIYSLLAVNLGGWFVGTLLGIAGGGLIFAWNPADGDPAGGGEPESGDDGDQHADMDGLLDGPMTDTLPPAVNPLRDGVPAPRQPAEDQTVADERHHGGPRHAAMVIAVATLTASALSLVVAQQPARAADCGTQSTARTGPVREVVGGLLDAVGGLLGADQASPSPAASPEPCPSPEEPDPSPTEGPKPSASPKPEPSSSPEPSGKPEPSGSPAPSGSDAPEPSGSPTPSPAPTLKAARGQQAVAERPGLMTGTRVSMVGLTFDGIVELPTKDGGTVRTLRFSMDRSDTNDFRLRVYGKDGAVTDITTPRLTVAGDRVYFYTSRFRGKALGVLDVDYTPDAPPVLTPPLVFFTDPVIDLVYVDSPELRAPDMKIVEHKI</sequence>
<feature type="compositionally biased region" description="Pro residues" evidence="1">
    <location>
        <begin position="248"/>
        <end position="293"/>
    </location>
</feature>
<dbReference type="EMBL" id="BONH01000040">
    <property type="protein sequence ID" value="GIG01545.1"/>
    <property type="molecule type" value="Genomic_DNA"/>
</dbReference>
<feature type="region of interest" description="Disordered" evidence="1">
    <location>
        <begin position="118"/>
        <end position="180"/>
    </location>
</feature>
<evidence type="ECO:0000313" key="3">
    <source>
        <dbReference type="EMBL" id="GIG01545.1"/>
    </source>
</evidence>
<dbReference type="RefSeq" id="WP_170213125.1">
    <property type="nucleotide sequence ID" value="NZ_BONH01000040.1"/>
</dbReference>
<dbReference type="InterPro" id="IPR046096">
    <property type="entry name" value="DUF6114"/>
</dbReference>
<evidence type="ECO:0000313" key="4">
    <source>
        <dbReference type="Proteomes" id="UP000659904"/>
    </source>
</evidence>
<gene>
    <name evidence="3" type="ORF">Cci01nite_66380</name>
</gene>
<accession>A0A8J3KUM0</accession>
<keyword evidence="4" id="KW-1185">Reference proteome</keyword>
<feature type="transmembrane region" description="Helical" evidence="2">
    <location>
        <begin position="47"/>
        <end position="66"/>
    </location>
</feature>
<reference evidence="3 4" key="1">
    <citation type="submission" date="2021-01" db="EMBL/GenBank/DDBJ databases">
        <title>Whole genome shotgun sequence of Catellatospora citrea NBRC 14495.</title>
        <authorList>
            <person name="Komaki H."/>
            <person name="Tamura T."/>
        </authorList>
    </citation>
    <scope>NUCLEOTIDE SEQUENCE [LARGE SCALE GENOMIC DNA]</scope>
    <source>
        <strain evidence="3 4">NBRC 14495</strain>
    </source>
</reference>
<organism evidence="3 4">
    <name type="scientific">Catellatospora citrea</name>
    <dbReference type="NCBI Taxonomy" id="53366"/>
    <lineage>
        <taxon>Bacteria</taxon>
        <taxon>Bacillati</taxon>
        <taxon>Actinomycetota</taxon>
        <taxon>Actinomycetes</taxon>
        <taxon>Micromonosporales</taxon>
        <taxon>Micromonosporaceae</taxon>
        <taxon>Catellatospora</taxon>
    </lineage>
</organism>
<keyword evidence="2" id="KW-1133">Transmembrane helix</keyword>
<feature type="region of interest" description="Disordered" evidence="1">
    <location>
        <begin position="237"/>
        <end position="332"/>
    </location>
</feature>
<evidence type="ECO:0000256" key="2">
    <source>
        <dbReference type="SAM" id="Phobius"/>
    </source>
</evidence>
<feature type="compositionally biased region" description="Low complexity" evidence="1">
    <location>
        <begin position="294"/>
        <end position="304"/>
    </location>
</feature>
<dbReference type="AlphaFoldDB" id="A0A8J3KUM0"/>
<dbReference type="Pfam" id="PF19609">
    <property type="entry name" value="DUF6114"/>
    <property type="match status" value="1"/>
</dbReference>
<keyword evidence="2" id="KW-0472">Membrane</keyword>
<feature type="compositionally biased region" description="Low complexity" evidence="1">
    <location>
        <begin position="237"/>
        <end position="247"/>
    </location>
</feature>
<comment type="caution">
    <text evidence="3">The sequence shown here is derived from an EMBL/GenBank/DDBJ whole genome shotgun (WGS) entry which is preliminary data.</text>
</comment>